<reference evidence="4 5" key="1">
    <citation type="submission" date="2020-10" db="EMBL/GenBank/DDBJ databases">
        <title>Pygocentrus nattereri (red-bellied piranha) genome, fPygNat1, primary haplotype.</title>
        <authorList>
            <person name="Myers G."/>
            <person name="Meyer A."/>
            <person name="Karagic N."/>
            <person name="Pippel M."/>
            <person name="Winkler S."/>
            <person name="Tracey A."/>
            <person name="Wood J."/>
            <person name="Formenti G."/>
            <person name="Howe K."/>
            <person name="Fedrigo O."/>
            <person name="Jarvis E.D."/>
        </authorList>
    </citation>
    <scope>NUCLEOTIDE SEQUENCE [LARGE SCALE GENOMIC DNA]</scope>
</reference>
<name>A0A3B4CHL9_PYGNA</name>
<dbReference type="PANTHER" id="PTHR47138">
    <property type="entry name" value="PERILIPIN-1"/>
    <property type="match status" value="1"/>
</dbReference>
<dbReference type="InterPro" id="IPR042998">
    <property type="entry name" value="PLIN1"/>
</dbReference>
<evidence type="ECO:0000256" key="1">
    <source>
        <dbReference type="ARBA" id="ARBA00004502"/>
    </source>
</evidence>
<evidence type="ECO:0000313" key="5">
    <source>
        <dbReference type="Proteomes" id="UP001501920"/>
    </source>
</evidence>
<dbReference type="GeneTree" id="ENSGT00950000182920"/>
<dbReference type="GO" id="GO:0005811">
    <property type="term" value="C:lipid droplet"/>
    <property type="evidence" value="ECO:0007669"/>
    <property type="project" value="UniProtKB-SubCell"/>
</dbReference>
<proteinExistence type="inferred from homology"/>
<dbReference type="PANTHER" id="PTHR47138:SF1">
    <property type="entry name" value="PERILIPIN-1"/>
    <property type="match status" value="1"/>
</dbReference>
<protein>
    <submittedName>
        <fullName evidence="4">Uncharacterized protein</fullName>
    </submittedName>
</protein>
<dbReference type="STRING" id="42514.ENSPNAP00000010850"/>
<dbReference type="AlphaFoldDB" id="A0A3B4CHL9"/>
<evidence type="ECO:0000256" key="2">
    <source>
        <dbReference type="ARBA" id="ARBA00006311"/>
    </source>
</evidence>
<dbReference type="OMA" id="NNDYTHG"/>
<dbReference type="Proteomes" id="UP001501920">
    <property type="component" value="Chromosome 7"/>
</dbReference>
<sequence length="117" mass="12655">MAPAERDHDTSENDQNVFVRLRKLPSVNITFEVIGRSYSSAKAANPFLSSVCGVCEDGMRSAGSLAARSVQPAVHMLQPQLVAANLLACRGLDRLEEKMPALDFPPAKVMHVCTTAE</sequence>
<organism evidence="4 5">
    <name type="scientific">Pygocentrus nattereri</name>
    <name type="common">Red-bellied piranha</name>
    <dbReference type="NCBI Taxonomy" id="42514"/>
    <lineage>
        <taxon>Eukaryota</taxon>
        <taxon>Metazoa</taxon>
        <taxon>Chordata</taxon>
        <taxon>Craniata</taxon>
        <taxon>Vertebrata</taxon>
        <taxon>Euteleostomi</taxon>
        <taxon>Actinopterygii</taxon>
        <taxon>Neopterygii</taxon>
        <taxon>Teleostei</taxon>
        <taxon>Ostariophysi</taxon>
        <taxon>Characiformes</taxon>
        <taxon>Characoidei</taxon>
        <taxon>Pygocentrus</taxon>
    </lineage>
</organism>
<reference evidence="4" key="2">
    <citation type="submission" date="2025-08" db="UniProtKB">
        <authorList>
            <consortium name="Ensembl"/>
        </authorList>
    </citation>
    <scope>IDENTIFICATION</scope>
</reference>
<accession>A0A3B4CHL9</accession>
<keyword evidence="5" id="KW-1185">Reference proteome</keyword>
<comment type="similarity">
    <text evidence="2">Belongs to the perilipin family.</text>
</comment>
<keyword evidence="3" id="KW-0551">Lipid droplet</keyword>
<dbReference type="GO" id="GO:0006629">
    <property type="term" value="P:lipid metabolic process"/>
    <property type="evidence" value="ECO:0007669"/>
    <property type="project" value="InterPro"/>
</dbReference>
<reference evidence="4" key="3">
    <citation type="submission" date="2025-09" db="UniProtKB">
        <authorList>
            <consortium name="Ensembl"/>
        </authorList>
    </citation>
    <scope>IDENTIFICATION</scope>
</reference>
<dbReference type="Pfam" id="PF03036">
    <property type="entry name" value="Perilipin"/>
    <property type="match status" value="1"/>
</dbReference>
<dbReference type="InterPro" id="IPR004279">
    <property type="entry name" value="Perilipin"/>
</dbReference>
<comment type="subcellular location">
    <subcellularLocation>
        <location evidence="1">Lipid droplet</location>
    </subcellularLocation>
</comment>
<dbReference type="Ensembl" id="ENSPNAT00000017637.2">
    <property type="protein sequence ID" value="ENSPNAP00000010850.2"/>
    <property type="gene ID" value="ENSPNAG00000016451.2"/>
</dbReference>
<evidence type="ECO:0000313" key="4">
    <source>
        <dbReference type="Ensembl" id="ENSPNAP00000010850.2"/>
    </source>
</evidence>
<evidence type="ECO:0000256" key="3">
    <source>
        <dbReference type="ARBA" id="ARBA00022677"/>
    </source>
</evidence>